<evidence type="ECO:0000256" key="2">
    <source>
        <dbReference type="ARBA" id="ARBA00022692"/>
    </source>
</evidence>
<keyword evidence="4 6" id="KW-0472">Membrane</keyword>
<dbReference type="Pfam" id="PF01062">
    <property type="entry name" value="Bestrophin"/>
    <property type="match status" value="1"/>
</dbReference>
<dbReference type="PANTHER" id="PTHR10736:SF0">
    <property type="entry name" value="BESTROPHIN HOMOLOG"/>
    <property type="match status" value="1"/>
</dbReference>
<evidence type="ECO:0000256" key="7">
    <source>
        <dbReference type="SAM" id="MobiDB-lite"/>
    </source>
</evidence>
<dbReference type="GO" id="GO:0034707">
    <property type="term" value="C:chloride channel complex"/>
    <property type="evidence" value="ECO:0007669"/>
    <property type="project" value="UniProtKB-KW"/>
</dbReference>
<feature type="transmembrane region" description="Helical" evidence="6">
    <location>
        <begin position="36"/>
        <end position="54"/>
    </location>
</feature>
<keyword evidence="8" id="KW-1185">Reference proteome</keyword>
<keyword evidence="6" id="KW-0869">Chloride channel</keyword>
<protein>
    <recommendedName>
        <fullName evidence="6">Bestrophin homolog</fullName>
    </recommendedName>
</protein>
<comment type="similarity">
    <text evidence="5 6">Belongs to the anion channel-forming bestrophin (TC 1.A.46) family. Calcium-sensitive chloride channel subfamily.</text>
</comment>
<evidence type="ECO:0000313" key="8">
    <source>
        <dbReference type="Proteomes" id="UP000887566"/>
    </source>
</evidence>
<keyword evidence="6" id="KW-0813">Transport</keyword>
<dbReference type="AlphaFoldDB" id="A0A914WB30"/>
<feature type="compositionally biased region" description="Low complexity" evidence="7">
    <location>
        <begin position="405"/>
        <end position="418"/>
    </location>
</feature>
<dbReference type="GO" id="GO:0005254">
    <property type="term" value="F:chloride channel activity"/>
    <property type="evidence" value="ECO:0007669"/>
    <property type="project" value="UniProtKB-KW"/>
</dbReference>
<comment type="subcellular location">
    <subcellularLocation>
        <location evidence="6">Cell membrane</location>
        <topology evidence="6">Multi-pass membrane protein</topology>
    </subcellularLocation>
    <subcellularLocation>
        <location evidence="1">Membrane</location>
    </subcellularLocation>
</comment>
<keyword evidence="6" id="KW-0406">Ion transport</keyword>
<evidence type="ECO:0000256" key="5">
    <source>
        <dbReference type="ARBA" id="ARBA00034769"/>
    </source>
</evidence>
<dbReference type="WBParaSite" id="PSAMB.scaffold343size55727.g4805.t1">
    <property type="protein sequence ID" value="PSAMB.scaffold343size55727.g4805.t1"/>
    <property type="gene ID" value="PSAMB.scaffold343size55727.g4805"/>
</dbReference>
<dbReference type="Proteomes" id="UP000887566">
    <property type="component" value="Unplaced"/>
</dbReference>
<proteinExistence type="inferred from homology"/>
<name>A0A914WB30_9BILA</name>
<keyword evidence="6" id="KW-0407">Ion channel</keyword>
<keyword evidence="6" id="KW-1003">Cell membrane</keyword>
<accession>A0A914WB30</accession>
<sequence length="427" mass="49589">MTVSYTLDVSTTNFMSFTRLLLRWRGSVWKAIYQELLVWLLLYFVLSAIYRFVLNDEQRKIFEDTTYYCYKSTELIPVTFILGFFVNLVVRRWWEMLKNIGWVDNTSLYIATYVEGTDDKARMIRRNIVRYMVLVQAMVLRDISVPIRRRFPTLETLQVAGFMSKEEMQKLTDVPTRHARYWIPMQWAMMLVKRARREGSITTDFAVHDLLTRLREYRTALGTLLCYDWVPVPLVYVQVVTLAVRCYFLICLMGRQFVKDPNHDAVNSSAALTIVDYTEDRQPTLEKDVFWSEPFPEPLYSAETINSSNSNPYAGSATEMHLSEESDVIMMPRIHKESMNVAGKEKPARRPIVVRSLTTVSRTRRDQASFIRPMKRGMSLINNRVNGPLQRQKSSNIMTIENGELPLSPKSTSNSLSSCDPVLKDLA</sequence>
<reference evidence="9" key="1">
    <citation type="submission" date="2022-11" db="UniProtKB">
        <authorList>
            <consortium name="WormBaseParasite"/>
        </authorList>
    </citation>
    <scope>IDENTIFICATION</scope>
</reference>
<dbReference type="InterPro" id="IPR000615">
    <property type="entry name" value="Bestrophin"/>
</dbReference>
<comment type="function">
    <text evidence="6">Forms chloride channels.</text>
</comment>
<dbReference type="GO" id="GO:0005886">
    <property type="term" value="C:plasma membrane"/>
    <property type="evidence" value="ECO:0007669"/>
    <property type="project" value="UniProtKB-SubCell"/>
</dbReference>
<organism evidence="8 9">
    <name type="scientific">Plectus sambesii</name>
    <dbReference type="NCBI Taxonomy" id="2011161"/>
    <lineage>
        <taxon>Eukaryota</taxon>
        <taxon>Metazoa</taxon>
        <taxon>Ecdysozoa</taxon>
        <taxon>Nematoda</taxon>
        <taxon>Chromadorea</taxon>
        <taxon>Plectida</taxon>
        <taxon>Plectina</taxon>
        <taxon>Plectoidea</taxon>
        <taxon>Plectidae</taxon>
        <taxon>Plectus</taxon>
    </lineage>
</organism>
<keyword evidence="2 6" id="KW-0812">Transmembrane</keyword>
<evidence type="ECO:0000313" key="9">
    <source>
        <dbReference type="WBParaSite" id="PSAMB.scaffold343size55727.g4805.t1"/>
    </source>
</evidence>
<keyword evidence="3 6" id="KW-1133">Transmembrane helix</keyword>
<evidence type="ECO:0000256" key="6">
    <source>
        <dbReference type="RuleBase" id="RU363126"/>
    </source>
</evidence>
<evidence type="ECO:0000256" key="4">
    <source>
        <dbReference type="ARBA" id="ARBA00023136"/>
    </source>
</evidence>
<keyword evidence="6" id="KW-0868">Chloride</keyword>
<evidence type="ECO:0000256" key="1">
    <source>
        <dbReference type="ARBA" id="ARBA00004370"/>
    </source>
</evidence>
<dbReference type="PANTHER" id="PTHR10736">
    <property type="entry name" value="BESTROPHIN"/>
    <property type="match status" value="1"/>
</dbReference>
<feature type="region of interest" description="Disordered" evidence="7">
    <location>
        <begin position="403"/>
        <end position="427"/>
    </location>
</feature>
<evidence type="ECO:0000256" key="3">
    <source>
        <dbReference type="ARBA" id="ARBA00022989"/>
    </source>
</evidence>
<dbReference type="InterPro" id="IPR021134">
    <property type="entry name" value="Bestrophin-like"/>
</dbReference>
<feature type="transmembrane region" description="Helical" evidence="6">
    <location>
        <begin position="75"/>
        <end position="94"/>
    </location>
</feature>